<dbReference type="InterPro" id="IPR000073">
    <property type="entry name" value="AB_hydrolase_1"/>
</dbReference>
<name>A0A1I4XHS2_9NEIS</name>
<organism evidence="2 3">
    <name type="scientific">Formivibrio citricus</name>
    <dbReference type="NCBI Taxonomy" id="83765"/>
    <lineage>
        <taxon>Bacteria</taxon>
        <taxon>Pseudomonadati</taxon>
        <taxon>Pseudomonadota</taxon>
        <taxon>Betaproteobacteria</taxon>
        <taxon>Neisseriales</taxon>
        <taxon>Chitinibacteraceae</taxon>
        <taxon>Formivibrio</taxon>
    </lineage>
</organism>
<proteinExistence type="predicted"/>
<dbReference type="GO" id="GO:0042171">
    <property type="term" value="F:lysophosphatidic acid acyltransferase activity"/>
    <property type="evidence" value="ECO:0007669"/>
    <property type="project" value="TreeGrafter"/>
</dbReference>
<dbReference type="Proteomes" id="UP000242869">
    <property type="component" value="Unassembled WGS sequence"/>
</dbReference>
<dbReference type="STRING" id="83765.SAMN05660284_01023"/>
<dbReference type="PANTHER" id="PTHR42886">
    <property type="entry name" value="RE40534P-RELATED"/>
    <property type="match status" value="1"/>
</dbReference>
<gene>
    <name evidence="2" type="ORF">SAMN05660284_01023</name>
</gene>
<dbReference type="GO" id="GO:0055088">
    <property type="term" value="P:lipid homeostasis"/>
    <property type="evidence" value="ECO:0007669"/>
    <property type="project" value="TreeGrafter"/>
</dbReference>
<dbReference type="GO" id="GO:0006654">
    <property type="term" value="P:phosphatidic acid biosynthetic process"/>
    <property type="evidence" value="ECO:0007669"/>
    <property type="project" value="TreeGrafter"/>
</dbReference>
<evidence type="ECO:0000259" key="1">
    <source>
        <dbReference type="Pfam" id="PF12697"/>
    </source>
</evidence>
<keyword evidence="3" id="KW-1185">Reference proteome</keyword>
<feature type="domain" description="AB hydrolase-1" evidence="1">
    <location>
        <begin position="21"/>
        <end position="250"/>
    </location>
</feature>
<protein>
    <submittedName>
        <fullName evidence="2">Lysophospholipase, alpha-beta hydrolase superfamily</fullName>
    </submittedName>
</protein>
<dbReference type="AlphaFoldDB" id="A0A1I4XHS2"/>
<dbReference type="Gene3D" id="3.40.50.1820">
    <property type="entry name" value="alpha/beta hydrolase"/>
    <property type="match status" value="1"/>
</dbReference>
<dbReference type="OrthoDB" id="9806902at2"/>
<reference evidence="3" key="1">
    <citation type="submission" date="2016-10" db="EMBL/GenBank/DDBJ databases">
        <authorList>
            <person name="Varghese N."/>
            <person name="Submissions S."/>
        </authorList>
    </citation>
    <scope>NUCLEOTIDE SEQUENCE [LARGE SCALE GENOMIC DNA]</scope>
    <source>
        <strain evidence="3">DSM 6150</strain>
    </source>
</reference>
<accession>A0A1I4XHS2</accession>
<sequence length="264" mass="29018">MKPELEILHFPAEKNAHATPLLFLHGAYTGAWSWVPFLTRCAEEGFDSYALSFRGHAGSKSNEHIDSLGIEDFVDDVATAIERLPSPPVIVAHSMGGYVAQIYLADGGKARALALLSSVAPYGVGFSAWYLGVSNPKLLIELNRFQHGLMTAPQTSTLKELLFSPEMPEEELALFALHAQPESQRALNEMLVPQPWRLWTLPRLPALVLAAGDDKIIPPADTWATANALGVLPEFMPGMGHAMMLDAQRDTVLERLLLWLKEVN</sequence>
<evidence type="ECO:0000313" key="3">
    <source>
        <dbReference type="Proteomes" id="UP000242869"/>
    </source>
</evidence>
<dbReference type="EMBL" id="FOVE01000005">
    <property type="protein sequence ID" value="SFN25053.1"/>
    <property type="molecule type" value="Genomic_DNA"/>
</dbReference>
<evidence type="ECO:0000313" key="2">
    <source>
        <dbReference type="EMBL" id="SFN25053.1"/>
    </source>
</evidence>
<dbReference type="InterPro" id="IPR029058">
    <property type="entry name" value="AB_hydrolase_fold"/>
</dbReference>
<dbReference type="Pfam" id="PF12697">
    <property type="entry name" value="Abhydrolase_6"/>
    <property type="match status" value="1"/>
</dbReference>
<dbReference type="SUPFAM" id="SSF53474">
    <property type="entry name" value="alpha/beta-Hydrolases"/>
    <property type="match status" value="1"/>
</dbReference>
<dbReference type="GO" id="GO:0052689">
    <property type="term" value="F:carboxylic ester hydrolase activity"/>
    <property type="evidence" value="ECO:0007669"/>
    <property type="project" value="TreeGrafter"/>
</dbReference>
<dbReference type="PANTHER" id="PTHR42886:SF42">
    <property type="entry name" value="ALPHA_BETA-HYDROLASES SUPERFAMILY PROTEIN"/>
    <property type="match status" value="1"/>
</dbReference>
<dbReference type="RefSeq" id="WP_091192204.1">
    <property type="nucleotide sequence ID" value="NZ_FOVE01000005.1"/>
</dbReference>
<keyword evidence="2" id="KW-0378">Hydrolase</keyword>